<reference evidence="8" key="1">
    <citation type="submission" date="2021-01" db="EMBL/GenBank/DDBJ databases">
        <authorList>
            <person name="Corre E."/>
            <person name="Pelletier E."/>
            <person name="Niang G."/>
            <person name="Scheremetjew M."/>
            <person name="Finn R."/>
            <person name="Kale V."/>
            <person name="Holt S."/>
            <person name="Cochrane G."/>
            <person name="Meng A."/>
            <person name="Brown T."/>
            <person name="Cohen L."/>
        </authorList>
    </citation>
    <scope>NUCLEOTIDE SEQUENCE</scope>
    <source>
        <strain evidence="8">CCMP2877</strain>
    </source>
</reference>
<evidence type="ECO:0000256" key="2">
    <source>
        <dbReference type="ARBA" id="ARBA00004604"/>
    </source>
</evidence>
<dbReference type="EMBL" id="HBGJ01014381">
    <property type="protein sequence ID" value="CAD9250816.1"/>
    <property type="molecule type" value="Transcribed_RNA"/>
</dbReference>
<dbReference type="PANTHER" id="PTHR11953:SF0">
    <property type="entry name" value="EXOSOME COMPLEX COMPONENT RRP41"/>
    <property type="match status" value="1"/>
</dbReference>
<dbReference type="InterPro" id="IPR050080">
    <property type="entry name" value="RNase_PH"/>
</dbReference>
<protein>
    <submittedName>
        <fullName evidence="8">Uncharacterized protein</fullName>
    </submittedName>
</protein>
<dbReference type="GO" id="GO:0005730">
    <property type="term" value="C:nucleolus"/>
    <property type="evidence" value="ECO:0007669"/>
    <property type="project" value="UniProtKB-SubCell"/>
</dbReference>
<feature type="domain" description="Exoribonuclease phosphorolytic" evidence="7">
    <location>
        <begin position="157"/>
        <end position="220"/>
    </location>
</feature>
<dbReference type="PANTHER" id="PTHR11953">
    <property type="entry name" value="EXOSOME COMPLEX COMPONENT"/>
    <property type="match status" value="1"/>
</dbReference>
<evidence type="ECO:0000256" key="4">
    <source>
        <dbReference type="ARBA" id="ARBA00022490"/>
    </source>
</evidence>
<keyword evidence="4" id="KW-0963">Cytoplasm</keyword>
<dbReference type="InterPro" id="IPR015847">
    <property type="entry name" value="ExoRNase_PH_dom2"/>
</dbReference>
<evidence type="ECO:0000256" key="1">
    <source>
        <dbReference type="ARBA" id="ARBA00004496"/>
    </source>
</evidence>
<dbReference type="InterPro" id="IPR036345">
    <property type="entry name" value="ExoRNase_PH_dom2_sf"/>
</dbReference>
<dbReference type="FunFam" id="3.30.230.70:FF:000004">
    <property type="entry name" value="Exosome complex component Rrp41"/>
    <property type="match status" value="1"/>
</dbReference>
<evidence type="ECO:0000259" key="7">
    <source>
        <dbReference type="Pfam" id="PF03725"/>
    </source>
</evidence>
<dbReference type="GO" id="GO:0071051">
    <property type="term" value="P:poly(A)-dependent snoRNA 3'-end processing"/>
    <property type="evidence" value="ECO:0007669"/>
    <property type="project" value="TreeGrafter"/>
</dbReference>
<organism evidence="8">
    <name type="scientific">Phaeomonas parva</name>
    <dbReference type="NCBI Taxonomy" id="124430"/>
    <lineage>
        <taxon>Eukaryota</taxon>
        <taxon>Sar</taxon>
        <taxon>Stramenopiles</taxon>
        <taxon>Ochrophyta</taxon>
        <taxon>Pinguiophyceae</taxon>
        <taxon>Pinguiochrysidales</taxon>
        <taxon>Pinguiochrysidaceae</taxon>
        <taxon>Phaeomonas</taxon>
    </lineage>
</organism>
<evidence type="ECO:0000256" key="5">
    <source>
        <dbReference type="ARBA" id="ARBA00022835"/>
    </source>
</evidence>
<dbReference type="GO" id="GO:0071028">
    <property type="term" value="P:nuclear mRNA surveillance"/>
    <property type="evidence" value="ECO:0007669"/>
    <property type="project" value="TreeGrafter"/>
</dbReference>
<dbReference type="AlphaFoldDB" id="A0A7S1XQ04"/>
<dbReference type="GO" id="GO:0003723">
    <property type="term" value="F:RNA binding"/>
    <property type="evidence" value="ECO:0007669"/>
    <property type="project" value="TreeGrafter"/>
</dbReference>
<comment type="similarity">
    <text evidence="3">Belongs to the RNase PH family.</text>
</comment>
<dbReference type="Pfam" id="PF01138">
    <property type="entry name" value="RNase_PH"/>
    <property type="match status" value="1"/>
</dbReference>
<comment type="subcellular location">
    <subcellularLocation>
        <location evidence="1">Cytoplasm</location>
    </subcellularLocation>
    <subcellularLocation>
        <location evidence="2">Nucleus</location>
        <location evidence="2">Nucleolus</location>
    </subcellularLocation>
</comment>
<dbReference type="Pfam" id="PF03725">
    <property type="entry name" value="RNase_PH_C"/>
    <property type="match status" value="1"/>
</dbReference>
<dbReference type="CDD" id="cd11370">
    <property type="entry name" value="RNase_PH_RRP41"/>
    <property type="match status" value="1"/>
</dbReference>
<dbReference type="InterPro" id="IPR001247">
    <property type="entry name" value="ExoRNase_PH_dom1"/>
</dbReference>
<feature type="domain" description="Exoribonuclease phosphorolytic" evidence="6">
    <location>
        <begin position="22"/>
        <end position="152"/>
    </location>
</feature>
<evidence type="ECO:0000259" key="6">
    <source>
        <dbReference type="Pfam" id="PF01138"/>
    </source>
</evidence>
<dbReference type="GO" id="GO:0034475">
    <property type="term" value="P:U4 snRNA 3'-end processing"/>
    <property type="evidence" value="ECO:0007669"/>
    <property type="project" value="TreeGrafter"/>
</dbReference>
<sequence length="246" mass="26905">MAFRNDFLGTAGLRVDGRRPRELRRLQVTMGTSTHEVDGSAYFEMGQTKVLACVVGPREPTQRSRVDMDKAFVSCDLRVAPFAGTDRKVRYGGDRKLTEARSAIQRLFESVIMLHLYPRAQIDIIVQVLQMDGSPLCACVNAASLALIDAGVAMQDTVTACTAGYLDGTVVIDMNYLEMSSETPEMSVALLANAGKVVLSQMDCKVPLDTFGDLLSAATQGCGLVHEAIQNPVREHVEMMLDRSRE</sequence>
<evidence type="ECO:0000313" key="8">
    <source>
        <dbReference type="EMBL" id="CAD9250816.1"/>
    </source>
</evidence>
<dbReference type="SUPFAM" id="SSF55666">
    <property type="entry name" value="Ribonuclease PH domain 2-like"/>
    <property type="match status" value="1"/>
</dbReference>
<dbReference type="InterPro" id="IPR020568">
    <property type="entry name" value="Ribosomal_Su5_D2-typ_SF"/>
</dbReference>
<dbReference type="InterPro" id="IPR027408">
    <property type="entry name" value="PNPase/RNase_PH_dom_sf"/>
</dbReference>
<dbReference type="GO" id="GO:0000177">
    <property type="term" value="C:cytoplasmic exosome (RNase complex)"/>
    <property type="evidence" value="ECO:0007669"/>
    <property type="project" value="TreeGrafter"/>
</dbReference>
<dbReference type="GO" id="GO:0016075">
    <property type="term" value="P:rRNA catabolic process"/>
    <property type="evidence" value="ECO:0007669"/>
    <property type="project" value="TreeGrafter"/>
</dbReference>
<dbReference type="Gene3D" id="3.30.230.70">
    <property type="entry name" value="GHMP Kinase, N-terminal domain"/>
    <property type="match status" value="1"/>
</dbReference>
<evidence type="ECO:0000256" key="3">
    <source>
        <dbReference type="ARBA" id="ARBA00006678"/>
    </source>
</evidence>
<gene>
    <name evidence="8" type="ORF">PPAR1163_LOCUS9177</name>
</gene>
<name>A0A7S1XQ04_9STRA</name>
<dbReference type="GO" id="GO:0000176">
    <property type="term" value="C:nuclear exosome (RNase complex)"/>
    <property type="evidence" value="ECO:0007669"/>
    <property type="project" value="TreeGrafter"/>
</dbReference>
<dbReference type="SUPFAM" id="SSF54211">
    <property type="entry name" value="Ribosomal protein S5 domain 2-like"/>
    <property type="match status" value="1"/>
</dbReference>
<accession>A0A7S1XQ04</accession>
<proteinExistence type="inferred from homology"/>
<keyword evidence="5" id="KW-0271">Exosome</keyword>